<evidence type="ECO:0000313" key="1">
    <source>
        <dbReference type="EMBL" id="NER18960.1"/>
    </source>
</evidence>
<dbReference type="Proteomes" id="UP000474296">
    <property type="component" value="Unassembled WGS sequence"/>
</dbReference>
<dbReference type="RefSeq" id="WP_164033643.1">
    <property type="nucleotide sequence ID" value="NZ_JAABOQ010000008.1"/>
</dbReference>
<keyword evidence="2" id="KW-1185">Reference proteome</keyword>
<dbReference type="PANTHER" id="PTHR33221:SF13">
    <property type="entry name" value="TRANSCRIPTIONAL REGULATOR-RELATED"/>
    <property type="match status" value="1"/>
</dbReference>
<dbReference type="InterPro" id="IPR036388">
    <property type="entry name" value="WH-like_DNA-bd_sf"/>
</dbReference>
<dbReference type="InterPro" id="IPR036390">
    <property type="entry name" value="WH_DNA-bd_sf"/>
</dbReference>
<dbReference type="InterPro" id="IPR000944">
    <property type="entry name" value="Tscrpt_reg_Rrf2"/>
</dbReference>
<accession>A0A6M0CYX3</accession>
<gene>
    <name evidence="1" type="ORF">GWK10_17225</name>
</gene>
<evidence type="ECO:0000313" key="2">
    <source>
        <dbReference type="Proteomes" id="UP000474296"/>
    </source>
</evidence>
<dbReference type="GO" id="GO:0005829">
    <property type="term" value="C:cytosol"/>
    <property type="evidence" value="ECO:0007669"/>
    <property type="project" value="TreeGrafter"/>
</dbReference>
<dbReference type="EMBL" id="JAABOQ010000008">
    <property type="protein sequence ID" value="NER18960.1"/>
    <property type="molecule type" value="Genomic_DNA"/>
</dbReference>
<dbReference type="Pfam" id="PF02082">
    <property type="entry name" value="Rrf2"/>
    <property type="match status" value="1"/>
</dbReference>
<dbReference type="PROSITE" id="PS51197">
    <property type="entry name" value="HTH_RRF2_2"/>
    <property type="match status" value="1"/>
</dbReference>
<dbReference type="NCBIfam" id="TIGR00738">
    <property type="entry name" value="rrf2_super"/>
    <property type="match status" value="1"/>
</dbReference>
<proteinExistence type="predicted"/>
<organism evidence="1 2">
    <name type="scientific">Spongiivirga citrea</name>
    <dbReference type="NCBI Taxonomy" id="1481457"/>
    <lineage>
        <taxon>Bacteria</taxon>
        <taxon>Pseudomonadati</taxon>
        <taxon>Bacteroidota</taxon>
        <taxon>Flavobacteriia</taxon>
        <taxon>Flavobacteriales</taxon>
        <taxon>Flavobacteriaceae</taxon>
        <taxon>Spongiivirga</taxon>
    </lineage>
</organism>
<dbReference type="GO" id="GO:0003700">
    <property type="term" value="F:DNA-binding transcription factor activity"/>
    <property type="evidence" value="ECO:0007669"/>
    <property type="project" value="TreeGrafter"/>
</dbReference>
<name>A0A6M0CYX3_9FLAO</name>
<protein>
    <submittedName>
        <fullName evidence="1">Rrf2 family transcriptional regulator</fullName>
    </submittedName>
</protein>
<dbReference type="AlphaFoldDB" id="A0A6M0CYX3"/>
<reference evidence="1 2" key="1">
    <citation type="submission" date="2020-01" db="EMBL/GenBank/DDBJ databases">
        <title>Spongiivirga citrea KCTC 32990T.</title>
        <authorList>
            <person name="Wang G."/>
        </authorList>
    </citation>
    <scope>NUCLEOTIDE SEQUENCE [LARGE SCALE GENOMIC DNA]</scope>
    <source>
        <strain evidence="1 2">KCTC 32990</strain>
    </source>
</reference>
<dbReference type="Gene3D" id="1.10.10.10">
    <property type="entry name" value="Winged helix-like DNA-binding domain superfamily/Winged helix DNA-binding domain"/>
    <property type="match status" value="1"/>
</dbReference>
<dbReference type="SUPFAM" id="SSF46785">
    <property type="entry name" value="Winged helix' DNA-binding domain"/>
    <property type="match status" value="1"/>
</dbReference>
<comment type="caution">
    <text evidence="1">The sequence shown here is derived from an EMBL/GenBank/DDBJ whole genome shotgun (WGS) entry which is preliminary data.</text>
</comment>
<sequence length="144" mass="15654">MFSKTCEYGIKATLFIAKKAQQEERVSLNDIANAINSPVAFTAKILQALVKENIIDSTKGPKGGFKIDKDRLAKITLKQIVTALDGDQLFTGCALGLEKCNASAPCPMHEKFVVIRDQINETLGSSNLLDVALGLNQGITFLKR</sequence>
<dbReference type="PANTHER" id="PTHR33221">
    <property type="entry name" value="WINGED HELIX-TURN-HELIX TRANSCRIPTIONAL REGULATOR, RRF2 FAMILY"/>
    <property type="match status" value="1"/>
</dbReference>